<dbReference type="InterPro" id="IPR016181">
    <property type="entry name" value="Acyl_CoA_acyltransferase"/>
</dbReference>
<dbReference type="AlphaFoldDB" id="A0A9W4TFR3"/>
<dbReference type="Proteomes" id="UP001152749">
    <property type="component" value="Chromosome"/>
</dbReference>
<dbReference type="EMBL" id="OX336425">
    <property type="protein sequence ID" value="CAI2767288.1"/>
    <property type="molecule type" value="Genomic_DNA"/>
</dbReference>
<dbReference type="PROSITE" id="PS51186">
    <property type="entry name" value="GNAT"/>
    <property type="match status" value="1"/>
</dbReference>
<dbReference type="Pfam" id="PF13527">
    <property type="entry name" value="Acetyltransf_9"/>
    <property type="match status" value="1"/>
</dbReference>
<dbReference type="GO" id="GO:0005737">
    <property type="term" value="C:cytoplasm"/>
    <property type="evidence" value="ECO:0007669"/>
    <property type="project" value="TreeGrafter"/>
</dbReference>
<dbReference type="InterPro" id="IPR000182">
    <property type="entry name" value="GNAT_dom"/>
</dbReference>
<reference evidence="2" key="1">
    <citation type="submission" date="2022-09" db="EMBL/GenBank/DDBJ databases">
        <authorList>
            <person name="Duchaud E."/>
        </authorList>
    </citation>
    <scope>NUCLEOTIDE SEQUENCE</scope>
    <source>
        <strain evidence="2">TRV642</strain>
    </source>
</reference>
<gene>
    <name evidence="2" type="ORF">TRV642_2412</name>
</gene>
<organism evidence="2 3">
    <name type="scientific">Flavobacterium collinsii</name>
    <dbReference type="NCBI Taxonomy" id="1114861"/>
    <lineage>
        <taxon>Bacteria</taxon>
        <taxon>Pseudomonadati</taxon>
        <taxon>Bacteroidota</taxon>
        <taxon>Flavobacteriia</taxon>
        <taxon>Flavobacteriales</taxon>
        <taxon>Flavobacteriaceae</taxon>
        <taxon>Flavobacterium</taxon>
    </lineage>
</organism>
<dbReference type="SUPFAM" id="SSF55729">
    <property type="entry name" value="Acyl-CoA N-acyltransferases (Nat)"/>
    <property type="match status" value="1"/>
</dbReference>
<evidence type="ECO:0000313" key="3">
    <source>
        <dbReference type="Proteomes" id="UP001152749"/>
    </source>
</evidence>
<name>A0A9W4TFR3_9FLAO</name>
<sequence length="203" mass="23385">MRLLSAIHDKKLLRALRLNRQIIKIIKMKIKLRQENEKDHKSVFDLIEKAFEKEEYSDHKEQFLVERLRKSDAFIPELSIVAEVENEIVGHILLTKLEIKNDTETFESLALAPVSVLPEFQGKGIGSKLILHSHKVAKELGYKSVILLGHQDYYPRFGYELCERYNIEMPFEVPAENCMVIALIENGLSGVSGKVIYPTAFFE</sequence>
<dbReference type="InterPro" id="IPR039840">
    <property type="entry name" value="NAA80"/>
</dbReference>
<feature type="domain" description="N-acetyltransferase" evidence="1">
    <location>
        <begin position="30"/>
        <end position="174"/>
    </location>
</feature>
<dbReference type="KEGG" id="fcs:TRV642_2412"/>
<evidence type="ECO:0000259" key="1">
    <source>
        <dbReference type="PROSITE" id="PS51186"/>
    </source>
</evidence>
<dbReference type="GO" id="GO:1905502">
    <property type="term" value="F:acetyl-CoA binding"/>
    <property type="evidence" value="ECO:0007669"/>
    <property type="project" value="TreeGrafter"/>
</dbReference>
<dbReference type="PANTHER" id="PTHR13538">
    <property type="entry name" value="N-ACETYLTRANSFERASE 6"/>
    <property type="match status" value="1"/>
</dbReference>
<accession>A0A9W4TFR3</accession>
<protein>
    <submittedName>
        <fullName evidence="2">N-acetyltransferase domain-containing protein</fullName>
    </submittedName>
</protein>
<dbReference type="Gene3D" id="3.40.630.30">
    <property type="match status" value="1"/>
</dbReference>
<proteinExistence type="predicted"/>
<dbReference type="GO" id="GO:0008080">
    <property type="term" value="F:N-acetyltransferase activity"/>
    <property type="evidence" value="ECO:0007669"/>
    <property type="project" value="InterPro"/>
</dbReference>
<evidence type="ECO:0000313" key="2">
    <source>
        <dbReference type="EMBL" id="CAI2767288.1"/>
    </source>
</evidence>
<dbReference type="CDD" id="cd04301">
    <property type="entry name" value="NAT_SF"/>
    <property type="match status" value="1"/>
</dbReference>
<dbReference type="PANTHER" id="PTHR13538:SF4">
    <property type="entry name" value="N-ALPHA-ACETYLTRANSFERASE 80"/>
    <property type="match status" value="1"/>
</dbReference>